<comment type="subunit">
    <text evidence="11">Monomer.</text>
</comment>
<dbReference type="InParanoid" id="A0A397RNQ7"/>
<keyword evidence="7 11" id="KW-0479">Metal-binding</keyword>
<dbReference type="Pfam" id="PF01938">
    <property type="entry name" value="TRAM"/>
    <property type="match status" value="1"/>
</dbReference>
<dbReference type="Proteomes" id="UP000266506">
    <property type="component" value="Unassembled WGS sequence"/>
</dbReference>
<sequence>MKNVKAMPSLKEAKLRRNLDIETIHYKMNNKYQNLGKGKLYYIYTYGCQGNEADSEVMAGILEEIGYKLADNPLDADLVLLNTCAIRENAEQRIWGVLGQLKGRKRDNPDLLVGICGCMPQEESATEKIINSYDVDIIFGTHNRDHLPDLIYEAYMTKAKVVEVLSNEGNILEDAPKHRASTHKAWVNIMYGCDEFCTYCIVPYTRGRERSRSKDAIIEEVKDLVAHGYKEVTLLGQNVNAYGKDLGLDYTFGDLLYDLDKTGIERIRYTTSHPRDLDLKTMEAMRDCKSVMPHLHLPVQSGDNDILKIMNRKYTHEVYMEKINKLRELVPDISITTDIIVGFPNETEEQFLHTLDLCHEAGFEGAFTFIYSKREGTPAARMIDNTPEEEKKERLNRLIEVTNEGYLKGHERFLGRVVKVLVDGESKNGEGMMCGYSEHNKLTHFKSTDTSLVGKIVNVKVTEAKTWFMIGELCE</sequence>
<evidence type="ECO:0000256" key="1">
    <source>
        <dbReference type="ARBA" id="ARBA00003234"/>
    </source>
</evidence>
<dbReference type="InterPro" id="IPR020612">
    <property type="entry name" value="Methylthiotransferase_CS"/>
</dbReference>
<keyword evidence="6 11" id="KW-0819">tRNA processing</keyword>
<comment type="function">
    <text evidence="1 11">Catalyzes the methylthiolation of N6-(dimethylallyl)adenosine (i(6)A), leading to the formation of 2-methylthio-N6-(dimethylallyl)adenosine (ms(2)i(6)A) at position 37 in tRNAs that read codons beginning with uridine.</text>
</comment>
<feature type="binding site" evidence="11">
    <location>
        <position position="84"/>
    </location>
    <ligand>
        <name>[4Fe-4S] cluster</name>
        <dbReference type="ChEBI" id="CHEBI:49883"/>
        <label>1</label>
    </ligand>
</feature>
<evidence type="ECO:0000256" key="10">
    <source>
        <dbReference type="ARBA" id="ARBA00033765"/>
    </source>
</evidence>
<evidence type="ECO:0000256" key="2">
    <source>
        <dbReference type="ARBA" id="ARBA00022485"/>
    </source>
</evidence>
<evidence type="ECO:0000259" key="14">
    <source>
        <dbReference type="PROSITE" id="PS51918"/>
    </source>
</evidence>
<dbReference type="SFLD" id="SFLDF00273">
    <property type="entry name" value="(dimethylallyl)adenosine_tRNA"/>
    <property type="match status" value="1"/>
</dbReference>
<feature type="binding site" evidence="11">
    <location>
        <position position="193"/>
    </location>
    <ligand>
        <name>[4Fe-4S] cluster</name>
        <dbReference type="ChEBI" id="CHEBI:49883"/>
        <label>2</label>
        <note>4Fe-4S-S-AdoMet</note>
    </ligand>
</feature>
<keyword evidence="3 11" id="KW-0963">Cytoplasm</keyword>
<evidence type="ECO:0000256" key="8">
    <source>
        <dbReference type="ARBA" id="ARBA00023004"/>
    </source>
</evidence>
<dbReference type="SUPFAM" id="SSF102114">
    <property type="entry name" value="Radical SAM enzymes"/>
    <property type="match status" value="1"/>
</dbReference>
<keyword evidence="8 11" id="KW-0408">Iron</keyword>
<keyword evidence="9 11" id="KW-0411">Iron-sulfur</keyword>
<dbReference type="InterPro" id="IPR002792">
    <property type="entry name" value="TRAM_dom"/>
</dbReference>
<evidence type="ECO:0000313" key="16">
    <source>
        <dbReference type="Proteomes" id="UP000266506"/>
    </source>
</evidence>
<reference evidence="15 16" key="1">
    <citation type="submission" date="2018-08" db="EMBL/GenBank/DDBJ databases">
        <title>Genomic Encyclopedia of Archaeal and Bacterial Type Strains, Phase II (KMG-II): from individual species to whole genera.</title>
        <authorList>
            <person name="Goeker M."/>
        </authorList>
    </citation>
    <scope>NUCLEOTIDE SEQUENCE [LARGE SCALE GENOMIC DNA]</scope>
    <source>
        <strain evidence="15 16">ATCC 27112</strain>
    </source>
</reference>
<evidence type="ECO:0000256" key="9">
    <source>
        <dbReference type="ARBA" id="ARBA00023014"/>
    </source>
</evidence>
<feature type="binding site" evidence="11">
    <location>
        <position position="118"/>
    </location>
    <ligand>
        <name>[4Fe-4S] cluster</name>
        <dbReference type="ChEBI" id="CHEBI:49883"/>
        <label>1</label>
    </ligand>
</feature>
<dbReference type="HAMAP" id="MF_01864">
    <property type="entry name" value="tRNA_metthiotr_MiaB"/>
    <property type="match status" value="1"/>
</dbReference>
<feature type="domain" description="TRAM" evidence="12">
    <location>
        <begin position="411"/>
        <end position="475"/>
    </location>
</feature>
<dbReference type="Pfam" id="PF00919">
    <property type="entry name" value="UPF0004"/>
    <property type="match status" value="1"/>
</dbReference>
<dbReference type="FunCoup" id="A0A397RNQ7">
    <property type="interactions" value="364"/>
</dbReference>
<dbReference type="PROSITE" id="PS50926">
    <property type="entry name" value="TRAM"/>
    <property type="match status" value="1"/>
</dbReference>
<keyword evidence="5 11" id="KW-0949">S-adenosyl-L-methionine</keyword>
<comment type="caution">
    <text evidence="15">The sequence shown here is derived from an EMBL/GenBank/DDBJ whole genome shotgun (WGS) entry which is preliminary data.</text>
</comment>
<evidence type="ECO:0000256" key="5">
    <source>
        <dbReference type="ARBA" id="ARBA00022691"/>
    </source>
</evidence>
<dbReference type="InterPro" id="IPR058240">
    <property type="entry name" value="rSAM_sf"/>
</dbReference>
<dbReference type="EMBL" id="QXEV01000011">
    <property type="protein sequence ID" value="RIA75763.1"/>
    <property type="molecule type" value="Genomic_DNA"/>
</dbReference>
<protein>
    <recommendedName>
        <fullName evidence="10 11">tRNA-2-methylthio-N(6)-dimethylallyladenosine synthase</fullName>
        <ecNumber evidence="10 11">2.8.4.3</ecNumber>
    </recommendedName>
    <alternativeName>
        <fullName evidence="11">(Dimethylallyl)adenosine tRNA methylthiotransferase MiaB</fullName>
    </alternativeName>
    <alternativeName>
        <fullName evidence="11">tRNA-i(6)A37 methylthiotransferase</fullName>
    </alternativeName>
</protein>
<dbReference type="FunFam" id="3.40.50.12160:FF:000006">
    <property type="entry name" value="tRNA-2-methylthio-N(6)-dimethylallyladenosine synthase"/>
    <property type="match status" value="1"/>
</dbReference>
<dbReference type="InterPro" id="IPR023404">
    <property type="entry name" value="rSAM_horseshoe"/>
</dbReference>
<evidence type="ECO:0000256" key="6">
    <source>
        <dbReference type="ARBA" id="ARBA00022694"/>
    </source>
</evidence>
<dbReference type="InterPro" id="IPR038135">
    <property type="entry name" value="Methylthiotransferase_N_sf"/>
</dbReference>
<keyword evidence="16" id="KW-1185">Reference proteome</keyword>
<comment type="subcellular location">
    <subcellularLocation>
        <location evidence="11">Cytoplasm</location>
    </subcellularLocation>
</comment>
<gene>
    <name evidence="11" type="primary">miaB</name>
    <name evidence="15" type="ORF">EI71_01170</name>
</gene>
<evidence type="ECO:0000259" key="12">
    <source>
        <dbReference type="PROSITE" id="PS50926"/>
    </source>
</evidence>
<feature type="binding site" evidence="11">
    <location>
        <position position="197"/>
    </location>
    <ligand>
        <name>[4Fe-4S] cluster</name>
        <dbReference type="ChEBI" id="CHEBI:49883"/>
        <label>2</label>
        <note>4Fe-4S-S-AdoMet</note>
    </ligand>
</feature>
<comment type="catalytic activity">
    <reaction evidence="11">
        <text>N(6)-dimethylallyladenosine(37) in tRNA + (sulfur carrier)-SH + AH2 + 2 S-adenosyl-L-methionine = 2-methylsulfanyl-N(6)-dimethylallyladenosine(37) in tRNA + (sulfur carrier)-H + 5'-deoxyadenosine + L-methionine + A + S-adenosyl-L-homocysteine + 2 H(+)</text>
        <dbReference type="Rhea" id="RHEA:37067"/>
        <dbReference type="Rhea" id="RHEA-COMP:10375"/>
        <dbReference type="Rhea" id="RHEA-COMP:10376"/>
        <dbReference type="Rhea" id="RHEA-COMP:14737"/>
        <dbReference type="Rhea" id="RHEA-COMP:14739"/>
        <dbReference type="ChEBI" id="CHEBI:13193"/>
        <dbReference type="ChEBI" id="CHEBI:15378"/>
        <dbReference type="ChEBI" id="CHEBI:17319"/>
        <dbReference type="ChEBI" id="CHEBI:17499"/>
        <dbReference type="ChEBI" id="CHEBI:29917"/>
        <dbReference type="ChEBI" id="CHEBI:57844"/>
        <dbReference type="ChEBI" id="CHEBI:57856"/>
        <dbReference type="ChEBI" id="CHEBI:59789"/>
        <dbReference type="ChEBI" id="CHEBI:64428"/>
        <dbReference type="ChEBI" id="CHEBI:74415"/>
        <dbReference type="ChEBI" id="CHEBI:74417"/>
        <dbReference type="EC" id="2.8.4.3"/>
    </reaction>
</comment>
<dbReference type="Pfam" id="PF04055">
    <property type="entry name" value="Radical_SAM"/>
    <property type="match status" value="1"/>
</dbReference>
<organism evidence="15 16">
    <name type="scientific">Anaeroplasma bactoclasticum</name>
    <dbReference type="NCBI Taxonomy" id="2088"/>
    <lineage>
        <taxon>Bacteria</taxon>
        <taxon>Bacillati</taxon>
        <taxon>Mycoplasmatota</taxon>
        <taxon>Mollicutes</taxon>
        <taxon>Anaeroplasmatales</taxon>
        <taxon>Anaeroplasmataceae</taxon>
        <taxon>Anaeroplasma</taxon>
    </lineage>
</organism>
<evidence type="ECO:0000256" key="11">
    <source>
        <dbReference type="HAMAP-Rule" id="MF_01864"/>
    </source>
</evidence>
<feature type="binding site" evidence="11">
    <location>
        <position position="48"/>
    </location>
    <ligand>
        <name>[4Fe-4S] cluster</name>
        <dbReference type="ChEBI" id="CHEBI:49883"/>
        <label>1</label>
    </ligand>
</feature>
<dbReference type="Gene3D" id="3.80.30.20">
    <property type="entry name" value="tm_1862 like domain"/>
    <property type="match status" value="1"/>
</dbReference>
<dbReference type="PROSITE" id="PS51449">
    <property type="entry name" value="MTTASE_N"/>
    <property type="match status" value="1"/>
</dbReference>
<dbReference type="SFLD" id="SFLDG01082">
    <property type="entry name" value="B12-binding_domain_containing"/>
    <property type="match status" value="1"/>
</dbReference>
<dbReference type="SFLD" id="SFLDG01061">
    <property type="entry name" value="methylthiotransferase"/>
    <property type="match status" value="1"/>
</dbReference>
<dbReference type="PROSITE" id="PS51918">
    <property type="entry name" value="RADICAL_SAM"/>
    <property type="match status" value="1"/>
</dbReference>
<dbReference type="CDD" id="cd01335">
    <property type="entry name" value="Radical_SAM"/>
    <property type="match status" value="1"/>
</dbReference>
<feature type="binding site" evidence="11">
    <location>
        <position position="200"/>
    </location>
    <ligand>
        <name>[4Fe-4S] cluster</name>
        <dbReference type="ChEBI" id="CHEBI:49883"/>
        <label>2</label>
        <note>4Fe-4S-S-AdoMet</note>
    </ligand>
</feature>
<dbReference type="InterPro" id="IPR006638">
    <property type="entry name" value="Elp3/MiaA/NifB-like_rSAM"/>
</dbReference>
<comment type="similarity">
    <text evidence="11">Belongs to the methylthiotransferase family. MiaB subfamily.</text>
</comment>
<dbReference type="Gene3D" id="3.40.50.12160">
    <property type="entry name" value="Methylthiotransferase, N-terminal domain"/>
    <property type="match status" value="1"/>
</dbReference>
<accession>A0A397RNQ7</accession>
<keyword evidence="4 11" id="KW-0808">Transferase</keyword>
<name>A0A397RNQ7_9MOLU</name>
<dbReference type="PROSITE" id="PS01278">
    <property type="entry name" value="MTTASE_RADICAL"/>
    <property type="match status" value="1"/>
</dbReference>
<evidence type="ECO:0000313" key="15">
    <source>
        <dbReference type="EMBL" id="RIA75763.1"/>
    </source>
</evidence>
<dbReference type="RefSeq" id="WP_119016308.1">
    <property type="nucleotide sequence ID" value="NZ_QXEV01000011.1"/>
</dbReference>
<evidence type="ECO:0000256" key="3">
    <source>
        <dbReference type="ARBA" id="ARBA00022490"/>
    </source>
</evidence>
<dbReference type="GO" id="GO:0035597">
    <property type="term" value="F:tRNA-2-methylthio-N(6)-dimethylallyladenosine(37) synthase activity"/>
    <property type="evidence" value="ECO:0007669"/>
    <property type="project" value="UniProtKB-EC"/>
</dbReference>
<keyword evidence="2 11" id="KW-0004">4Fe-4S</keyword>
<dbReference type="InterPro" id="IPR013848">
    <property type="entry name" value="Methylthiotransferase_N"/>
</dbReference>
<dbReference type="AlphaFoldDB" id="A0A397RNQ7"/>
<evidence type="ECO:0000256" key="7">
    <source>
        <dbReference type="ARBA" id="ARBA00022723"/>
    </source>
</evidence>
<dbReference type="SFLD" id="SFLDS00029">
    <property type="entry name" value="Radical_SAM"/>
    <property type="match status" value="1"/>
</dbReference>
<feature type="domain" description="MTTase N-terminal" evidence="13">
    <location>
        <begin position="39"/>
        <end position="156"/>
    </location>
</feature>
<dbReference type="PANTHER" id="PTHR43020">
    <property type="entry name" value="CDK5 REGULATORY SUBUNIT-ASSOCIATED PROTEIN 1"/>
    <property type="match status" value="1"/>
</dbReference>
<dbReference type="GO" id="GO:0051539">
    <property type="term" value="F:4 iron, 4 sulfur cluster binding"/>
    <property type="evidence" value="ECO:0007669"/>
    <property type="project" value="UniProtKB-UniRule"/>
</dbReference>
<dbReference type="EC" id="2.8.4.3" evidence="10 11"/>
<dbReference type="OrthoDB" id="9805215at2"/>
<dbReference type="InterPro" id="IPR005839">
    <property type="entry name" value="Methylthiotransferase"/>
</dbReference>
<dbReference type="NCBIfam" id="TIGR00089">
    <property type="entry name" value="MiaB/RimO family radical SAM methylthiotransferase"/>
    <property type="match status" value="1"/>
</dbReference>
<dbReference type="InterPro" id="IPR006463">
    <property type="entry name" value="MiaB_methiolase"/>
</dbReference>
<dbReference type="FunFam" id="3.80.30.20:FF:000001">
    <property type="entry name" value="tRNA-2-methylthio-N(6)-dimethylallyladenosine synthase 2"/>
    <property type="match status" value="1"/>
</dbReference>
<dbReference type="SMART" id="SM00729">
    <property type="entry name" value="Elp3"/>
    <property type="match status" value="1"/>
</dbReference>
<evidence type="ECO:0000256" key="4">
    <source>
        <dbReference type="ARBA" id="ARBA00022679"/>
    </source>
</evidence>
<dbReference type="GO" id="GO:0005829">
    <property type="term" value="C:cytosol"/>
    <property type="evidence" value="ECO:0007669"/>
    <property type="project" value="TreeGrafter"/>
</dbReference>
<dbReference type="NCBIfam" id="TIGR01574">
    <property type="entry name" value="miaB-methiolase"/>
    <property type="match status" value="1"/>
</dbReference>
<evidence type="ECO:0000259" key="13">
    <source>
        <dbReference type="PROSITE" id="PS51449"/>
    </source>
</evidence>
<comment type="cofactor">
    <cofactor evidence="11">
        <name>[4Fe-4S] cluster</name>
        <dbReference type="ChEBI" id="CHEBI:49883"/>
    </cofactor>
    <text evidence="11">Binds 2 [4Fe-4S] clusters. One cluster is coordinated with 3 cysteines and an exchangeable S-adenosyl-L-methionine.</text>
</comment>
<dbReference type="InterPro" id="IPR007197">
    <property type="entry name" value="rSAM"/>
</dbReference>
<dbReference type="PANTHER" id="PTHR43020:SF2">
    <property type="entry name" value="MITOCHONDRIAL TRNA METHYLTHIOTRANSFERASE CDK5RAP1"/>
    <property type="match status" value="1"/>
</dbReference>
<proteinExistence type="inferred from homology"/>
<dbReference type="GO" id="GO:0046872">
    <property type="term" value="F:metal ion binding"/>
    <property type="evidence" value="ECO:0007669"/>
    <property type="project" value="UniProtKB-KW"/>
</dbReference>
<feature type="domain" description="Radical SAM core" evidence="14">
    <location>
        <begin position="179"/>
        <end position="408"/>
    </location>
</feature>